<dbReference type="Gene3D" id="1.10.357.140">
    <property type="entry name" value="UbiA prenyltransferase"/>
    <property type="match status" value="1"/>
</dbReference>
<feature type="transmembrane region" description="Helical" evidence="9">
    <location>
        <begin position="297"/>
        <end position="318"/>
    </location>
</feature>
<feature type="transmembrane region" description="Helical" evidence="9">
    <location>
        <begin position="354"/>
        <end position="374"/>
    </location>
</feature>
<evidence type="ECO:0000256" key="4">
    <source>
        <dbReference type="ARBA" id="ARBA00022475"/>
    </source>
</evidence>
<feature type="transmembrane region" description="Helical" evidence="9">
    <location>
        <begin position="204"/>
        <end position="230"/>
    </location>
</feature>
<organism evidence="11 12">
    <name type="scientific">Hydrogenophaga taeniospiralis CCUG 15921</name>
    <dbReference type="NCBI Taxonomy" id="1281780"/>
    <lineage>
        <taxon>Bacteria</taxon>
        <taxon>Pseudomonadati</taxon>
        <taxon>Pseudomonadota</taxon>
        <taxon>Betaproteobacteria</taxon>
        <taxon>Burkholderiales</taxon>
        <taxon>Comamonadaceae</taxon>
        <taxon>Hydrogenophaga</taxon>
    </lineage>
</organism>
<dbReference type="GO" id="GO:0016020">
    <property type="term" value="C:membrane"/>
    <property type="evidence" value="ECO:0007669"/>
    <property type="project" value="UniProtKB-SubCell"/>
</dbReference>
<dbReference type="InterPro" id="IPR003680">
    <property type="entry name" value="Flavodoxin_fold"/>
</dbReference>
<keyword evidence="4" id="KW-1003">Cell membrane</keyword>
<dbReference type="PANTHER" id="PTHR13929:SF0">
    <property type="entry name" value="UBIA PRENYLTRANSFERASE DOMAIN-CONTAINING PROTEIN 1"/>
    <property type="match status" value="1"/>
</dbReference>
<dbReference type="PANTHER" id="PTHR13929">
    <property type="entry name" value="1,4-DIHYDROXY-2-NAPHTHOATE OCTAPRENYLTRANSFERASE"/>
    <property type="match status" value="1"/>
</dbReference>
<dbReference type="AlphaFoldDB" id="A0A9X4SAX2"/>
<keyword evidence="7 9" id="KW-1133">Transmembrane helix</keyword>
<feature type="transmembrane region" description="Helical" evidence="9">
    <location>
        <begin position="486"/>
        <end position="504"/>
    </location>
</feature>
<feature type="transmembrane region" description="Helical" evidence="9">
    <location>
        <begin position="421"/>
        <end position="441"/>
    </location>
</feature>
<dbReference type="Pfam" id="PF01040">
    <property type="entry name" value="UbiA"/>
    <property type="match status" value="1"/>
</dbReference>
<sequence>MRCLLILAHPRRDSLCGALFDACGEGARQAGAECRELVLGELHFDPDVHAVSPEQQPLEPDLQRAQRDIQWAEHLVFVYPTWWGTFPALLKGFLDRVLTPGFAFRHVTHDRWDKLLSGRTADLITTMDTPPLIYRLIYRAPGQQALARATLGYCGIRSAHVETCGPVIAADAGQRQQWLDRARSIGARLATGALSPSQRRWQRVGAWLAALRLQFYPMTWIAYTVGALLATGGAPLAMAPYLVGYLVLFLLEAATVFLNDWFDFDSDRINRNGGPFTGGSRVLVDGQLDHAAMRQGIALSMLGAAGALAVLAAVAPAASAGSAVGVYTVFAVLALAYTVPPLKLSHRGLGEVDVALTHSIGAVLAGYVVQGGHWADSLPWLLALPLGLAVLPSILLAGCPDRTADQAAGKRTLVVRLGPRAAIRLAMAACLAAPAIAALLALTRTDLSALLVWSAAGGTLHAIWLWRCLYRLANGELPDRIDGPIVLALTFILWFCVPPLIVLARA</sequence>
<dbReference type="RefSeq" id="WP_068172541.1">
    <property type="nucleotide sequence ID" value="NZ_AOGK01000003.1"/>
</dbReference>
<reference evidence="11" key="1">
    <citation type="submission" date="2013-01" db="EMBL/GenBank/DDBJ databases">
        <title>Genome draft of Hydrogenophaga taeniospiralis 2K1.</title>
        <authorList>
            <person name="Gomila M."/>
            <person name="Lalucat J."/>
        </authorList>
    </citation>
    <scope>NUCLEOTIDE SEQUENCE</scope>
    <source>
        <strain evidence="11">CCUG 15921</strain>
    </source>
</reference>
<feature type="transmembrane region" description="Helical" evidence="9">
    <location>
        <begin position="242"/>
        <end position="262"/>
    </location>
</feature>
<dbReference type="GO" id="GO:0009234">
    <property type="term" value="P:menaquinone biosynthetic process"/>
    <property type="evidence" value="ECO:0007669"/>
    <property type="project" value="UniProtKB-KW"/>
</dbReference>
<feature type="transmembrane region" description="Helical" evidence="9">
    <location>
        <begin position="380"/>
        <end position="400"/>
    </location>
</feature>
<feature type="domain" description="Flavodoxin-like fold" evidence="10">
    <location>
        <begin position="1"/>
        <end position="181"/>
    </location>
</feature>
<keyword evidence="6 9" id="KW-0812">Transmembrane</keyword>
<evidence type="ECO:0000256" key="8">
    <source>
        <dbReference type="ARBA" id="ARBA00023136"/>
    </source>
</evidence>
<dbReference type="Pfam" id="PF02525">
    <property type="entry name" value="Flavodoxin_2"/>
    <property type="match status" value="1"/>
</dbReference>
<evidence type="ECO:0000313" key="11">
    <source>
        <dbReference type="EMBL" id="MDG5974673.1"/>
    </source>
</evidence>
<dbReference type="CDD" id="cd13962">
    <property type="entry name" value="PT_UbiA_UBIAD1"/>
    <property type="match status" value="1"/>
</dbReference>
<keyword evidence="12" id="KW-1185">Reference proteome</keyword>
<keyword evidence="8 9" id="KW-0472">Membrane</keyword>
<dbReference type="GO" id="GO:0004659">
    <property type="term" value="F:prenyltransferase activity"/>
    <property type="evidence" value="ECO:0007669"/>
    <property type="project" value="InterPro"/>
</dbReference>
<proteinExistence type="predicted"/>
<evidence type="ECO:0000256" key="7">
    <source>
        <dbReference type="ARBA" id="ARBA00022989"/>
    </source>
</evidence>
<dbReference type="InterPro" id="IPR029039">
    <property type="entry name" value="Flavoprotein-like_sf"/>
</dbReference>
<comment type="subcellular location">
    <subcellularLocation>
        <location evidence="1">Membrane</location>
        <topology evidence="1">Multi-pass membrane protein</topology>
    </subcellularLocation>
</comment>
<keyword evidence="5" id="KW-0808">Transferase</keyword>
<dbReference type="GO" id="GO:0042371">
    <property type="term" value="P:vitamin K biosynthetic process"/>
    <property type="evidence" value="ECO:0007669"/>
    <property type="project" value="TreeGrafter"/>
</dbReference>
<evidence type="ECO:0000256" key="3">
    <source>
        <dbReference type="ARBA" id="ARBA00022428"/>
    </source>
</evidence>
<dbReference type="InterPro" id="IPR000537">
    <property type="entry name" value="UbiA_prenyltransferase"/>
</dbReference>
<evidence type="ECO:0000256" key="6">
    <source>
        <dbReference type="ARBA" id="ARBA00022692"/>
    </source>
</evidence>
<evidence type="ECO:0000259" key="10">
    <source>
        <dbReference type="Pfam" id="PF02525"/>
    </source>
</evidence>
<dbReference type="InterPro" id="IPR026046">
    <property type="entry name" value="UBIAD1"/>
</dbReference>
<feature type="transmembrane region" description="Helical" evidence="9">
    <location>
        <begin position="324"/>
        <end position="342"/>
    </location>
</feature>
<evidence type="ECO:0000256" key="9">
    <source>
        <dbReference type="SAM" id="Phobius"/>
    </source>
</evidence>
<dbReference type="OrthoDB" id="9798454at2"/>
<evidence type="ECO:0000313" key="12">
    <source>
        <dbReference type="Proteomes" id="UP001152876"/>
    </source>
</evidence>
<dbReference type="Proteomes" id="UP001152876">
    <property type="component" value="Unassembled WGS sequence"/>
</dbReference>
<dbReference type="InterPro" id="IPR044878">
    <property type="entry name" value="UbiA_sf"/>
</dbReference>
<dbReference type="EMBL" id="AOGK01000003">
    <property type="protein sequence ID" value="MDG5974673.1"/>
    <property type="molecule type" value="Genomic_DNA"/>
</dbReference>
<evidence type="ECO:0000256" key="2">
    <source>
        <dbReference type="ARBA" id="ARBA00004863"/>
    </source>
</evidence>
<protein>
    <submittedName>
        <fullName evidence="11">NAD(P)H dehydrogenase (Quinone)</fullName>
    </submittedName>
</protein>
<accession>A0A9X4SAX2</accession>
<dbReference type="Gene3D" id="3.40.50.360">
    <property type="match status" value="1"/>
</dbReference>
<feature type="transmembrane region" description="Helical" evidence="9">
    <location>
        <begin position="447"/>
        <end position="466"/>
    </location>
</feature>
<evidence type="ECO:0000256" key="1">
    <source>
        <dbReference type="ARBA" id="ARBA00004141"/>
    </source>
</evidence>
<dbReference type="SUPFAM" id="SSF52218">
    <property type="entry name" value="Flavoproteins"/>
    <property type="match status" value="1"/>
</dbReference>
<name>A0A9X4SAX2_9BURK</name>
<comment type="pathway">
    <text evidence="2">Quinol/quinone metabolism; menaquinone biosynthesis.</text>
</comment>
<gene>
    <name evidence="11" type="ORF">H010_05372</name>
</gene>
<keyword evidence="3" id="KW-0474">Menaquinone biosynthesis</keyword>
<comment type="caution">
    <text evidence="11">The sequence shown here is derived from an EMBL/GenBank/DDBJ whole genome shotgun (WGS) entry which is preliminary data.</text>
</comment>
<evidence type="ECO:0000256" key="5">
    <source>
        <dbReference type="ARBA" id="ARBA00022679"/>
    </source>
</evidence>